<dbReference type="EC" id="2.7.13.3" evidence="2"/>
<evidence type="ECO:0000256" key="3">
    <source>
        <dbReference type="ARBA" id="ARBA00022679"/>
    </source>
</evidence>
<keyword evidence="5" id="KW-0902">Two-component regulatory system</keyword>
<dbReference type="InterPro" id="IPR036097">
    <property type="entry name" value="HisK_dim/P_sf"/>
</dbReference>
<dbReference type="CDD" id="cd00082">
    <property type="entry name" value="HisKA"/>
    <property type="match status" value="1"/>
</dbReference>
<evidence type="ECO:0000313" key="9">
    <source>
        <dbReference type="EMBL" id="SHH79260.1"/>
    </source>
</evidence>
<evidence type="ECO:0000259" key="8">
    <source>
        <dbReference type="PROSITE" id="PS50109"/>
    </source>
</evidence>
<dbReference type="SUPFAM" id="SSF103190">
    <property type="entry name" value="Sensory domain-like"/>
    <property type="match status" value="2"/>
</dbReference>
<accession>A0A1M5VVP0</accession>
<evidence type="ECO:0000256" key="5">
    <source>
        <dbReference type="ARBA" id="ARBA00023012"/>
    </source>
</evidence>
<dbReference type="SMART" id="SM00388">
    <property type="entry name" value="HisKA"/>
    <property type="match status" value="1"/>
</dbReference>
<keyword evidence="7" id="KW-0472">Membrane</keyword>
<dbReference type="PANTHER" id="PTHR43711">
    <property type="entry name" value="TWO-COMPONENT HISTIDINE KINASE"/>
    <property type="match status" value="1"/>
</dbReference>
<organism evidence="9 10">
    <name type="scientific">Wenyingzhuangia marina</name>
    <dbReference type="NCBI Taxonomy" id="1195760"/>
    <lineage>
        <taxon>Bacteria</taxon>
        <taxon>Pseudomonadati</taxon>
        <taxon>Bacteroidota</taxon>
        <taxon>Flavobacteriia</taxon>
        <taxon>Flavobacteriales</taxon>
        <taxon>Flavobacteriaceae</taxon>
        <taxon>Wenyingzhuangia</taxon>
    </lineage>
</organism>
<dbReference type="SUPFAM" id="SSF55874">
    <property type="entry name" value="ATPase domain of HSP90 chaperone/DNA topoisomerase II/histidine kinase"/>
    <property type="match status" value="1"/>
</dbReference>
<evidence type="ECO:0000256" key="7">
    <source>
        <dbReference type="SAM" id="Phobius"/>
    </source>
</evidence>
<evidence type="ECO:0000256" key="2">
    <source>
        <dbReference type="ARBA" id="ARBA00012438"/>
    </source>
</evidence>
<keyword evidence="4 9" id="KW-0418">Kinase</keyword>
<dbReference type="InterPro" id="IPR003594">
    <property type="entry name" value="HATPase_dom"/>
</dbReference>
<dbReference type="InterPro" id="IPR029151">
    <property type="entry name" value="Sensor-like_sf"/>
</dbReference>
<feature type="domain" description="Histidine kinase" evidence="8">
    <location>
        <begin position="392"/>
        <end position="603"/>
    </location>
</feature>
<protein>
    <recommendedName>
        <fullName evidence="2">histidine kinase</fullName>
        <ecNumber evidence="2">2.7.13.3</ecNumber>
    </recommendedName>
</protein>
<feature type="coiled-coil region" evidence="6">
    <location>
        <begin position="46"/>
        <end position="73"/>
    </location>
</feature>
<feature type="transmembrane region" description="Helical" evidence="7">
    <location>
        <begin position="21"/>
        <end position="37"/>
    </location>
</feature>
<dbReference type="Pfam" id="PF00512">
    <property type="entry name" value="HisKA"/>
    <property type="match status" value="1"/>
</dbReference>
<dbReference type="GO" id="GO:0000155">
    <property type="term" value="F:phosphorelay sensor kinase activity"/>
    <property type="evidence" value="ECO:0007669"/>
    <property type="project" value="InterPro"/>
</dbReference>
<dbReference type="InterPro" id="IPR003661">
    <property type="entry name" value="HisK_dim/P_dom"/>
</dbReference>
<evidence type="ECO:0000313" key="10">
    <source>
        <dbReference type="Proteomes" id="UP000184109"/>
    </source>
</evidence>
<feature type="transmembrane region" description="Helical" evidence="7">
    <location>
        <begin position="333"/>
        <end position="354"/>
    </location>
</feature>
<keyword evidence="7" id="KW-0812">Transmembrane</keyword>
<evidence type="ECO:0000256" key="6">
    <source>
        <dbReference type="SAM" id="Coils"/>
    </source>
</evidence>
<dbReference type="PROSITE" id="PS50109">
    <property type="entry name" value="HIS_KIN"/>
    <property type="match status" value="1"/>
</dbReference>
<dbReference type="EMBL" id="FQXQ01000004">
    <property type="protein sequence ID" value="SHH79260.1"/>
    <property type="molecule type" value="Genomic_DNA"/>
</dbReference>
<reference evidence="10" key="1">
    <citation type="submission" date="2016-11" db="EMBL/GenBank/DDBJ databases">
        <authorList>
            <person name="Varghese N."/>
            <person name="Submissions S."/>
        </authorList>
    </citation>
    <scope>NUCLEOTIDE SEQUENCE [LARGE SCALE GENOMIC DNA]</scope>
    <source>
        <strain evidence="10">DSM 100572</strain>
    </source>
</reference>
<dbReference type="InterPro" id="IPR050736">
    <property type="entry name" value="Sensor_HK_Regulatory"/>
</dbReference>
<keyword evidence="6" id="KW-0175">Coiled coil</keyword>
<sequence length="603" mass="69457">MSTMSKEDFLNKTFILQFFKLSLLTVTILLIASYVMYCSKTTITLQNLEKNEINKLQLQVNEITQDFNMVKRDLLFIQSLASSTKLFNCNKGRETNTLKEDIYKFIEHQEIYSQIKILNNNGLELIKCNYNNNTLPSFVPDSLLVDKSHRYYYQEMKSLDIGDLYFSKFDLNIENKKIEIPFNQVLRAGCKISNCIGETTGYLILNYQGNDLVKRIKDLNINSPSNIHLLDPDGYFLISPNIENNWGFMFDDKKDNTYAHIYPNAWKDIKVANNGQIINKYGIFTFNTLNFRNINSKTTNEINYFSTDEYWKVVSFVPALKLEALKKEILTAYFQPVILLVLLALFTSFILAYYRSKNIEYNQKIQCINKDLQIANHELENLDNIKNDFLAIISHEINTPLNGILGFTNVLKDELKSSELIDFVKLLEESANRLLSFSKLSLRITELRTQKDSFIKKPILLNQVLGLCSLKLSSKLNDKKIHLNIEDSPENFTIQGDPTLILYSLEKIIKNAIQHSNENSSIDVKLSTQNHQIICKVIDEGEGFSEYALNNLFKLFASDKEKTDKNKGLELALIKLIMEVHNADIKITNNPDKGATVTLIFNI</sequence>
<proteinExistence type="predicted"/>
<dbReference type="Proteomes" id="UP000184109">
    <property type="component" value="Unassembled WGS sequence"/>
</dbReference>
<dbReference type="Pfam" id="PF02518">
    <property type="entry name" value="HATPase_c"/>
    <property type="match status" value="1"/>
</dbReference>
<gene>
    <name evidence="9" type="ORF">SAMN05444281_1984</name>
</gene>
<dbReference type="AlphaFoldDB" id="A0A1M5VVP0"/>
<dbReference type="STRING" id="1195760.SAMN05444281_1984"/>
<dbReference type="InterPro" id="IPR036890">
    <property type="entry name" value="HATPase_C_sf"/>
</dbReference>
<comment type="catalytic activity">
    <reaction evidence="1">
        <text>ATP + protein L-histidine = ADP + protein N-phospho-L-histidine.</text>
        <dbReference type="EC" id="2.7.13.3"/>
    </reaction>
</comment>
<dbReference type="Gene3D" id="3.30.450.20">
    <property type="entry name" value="PAS domain"/>
    <property type="match status" value="2"/>
</dbReference>
<evidence type="ECO:0000256" key="1">
    <source>
        <dbReference type="ARBA" id="ARBA00000085"/>
    </source>
</evidence>
<dbReference type="InterPro" id="IPR005467">
    <property type="entry name" value="His_kinase_dom"/>
</dbReference>
<dbReference type="InterPro" id="IPR048760">
    <property type="entry name" value="VP0354-like_sensor_dom"/>
</dbReference>
<dbReference type="Pfam" id="PF21623">
    <property type="entry name" value="HK_sensor_dom_bact"/>
    <property type="match status" value="1"/>
</dbReference>
<evidence type="ECO:0000256" key="4">
    <source>
        <dbReference type="ARBA" id="ARBA00022777"/>
    </source>
</evidence>
<dbReference type="SUPFAM" id="SSF47384">
    <property type="entry name" value="Homodimeric domain of signal transducing histidine kinase"/>
    <property type="match status" value="1"/>
</dbReference>
<keyword evidence="7" id="KW-1133">Transmembrane helix</keyword>
<dbReference type="PANTHER" id="PTHR43711:SF1">
    <property type="entry name" value="HISTIDINE KINASE 1"/>
    <property type="match status" value="1"/>
</dbReference>
<dbReference type="SMART" id="SM00387">
    <property type="entry name" value="HATPase_c"/>
    <property type="match status" value="1"/>
</dbReference>
<name>A0A1M5VVP0_9FLAO</name>
<dbReference type="Gene3D" id="1.10.287.130">
    <property type="match status" value="1"/>
</dbReference>
<keyword evidence="3" id="KW-0808">Transferase</keyword>
<keyword evidence="10" id="KW-1185">Reference proteome</keyword>
<dbReference type="Gene3D" id="3.30.565.10">
    <property type="entry name" value="Histidine kinase-like ATPase, C-terminal domain"/>
    <property type="match status" value="1"/>
</dbReference>